<dbReference type="PANTHER" id="PTHR10584">
    <property type="entry name" value="SUGAR KINASE"/>
    <property type="match status" value="1"/>
</dbReference>
<dbReference type="GO" id="GO:0016301">
    <property type="term" value="F:kinase activity"/>
    <property type="evidence" value="ECO:0007669"/>
    <property type="project" value="UniProtKB-KW"/>
</dbReference>
<dbReference type="Proteomes" id="UP000321580">
    <property type="component" value="Unassembled WGS sequence"/>
</dbReference>
<name>A0A5C6RHK7_9BACT</name>
<dbReference type="EMBL" id="VOOR01000043">
    <property type="protein sequence ID" value="TXB61876.1"/>
    <property type="molecule type" value="Genomic_DNA"/>
</dbReference>
<protein>
    <submittedName>
        <fullName evidence="4">Sugar kinase</fullName>
    </submittedName>
</protein>
<evidence type="ECO:0000259" key="3">
    <source>
        <dbReference type="Pfam" id="PF00294"/>
    </source>
</evidence>
<keyword evidence="1" id="KW-0808">Transferase</keyword>
<dbReference type="PANTHER" id="PTHR10584:SF166">
    <property type="entry name" value="RIBOKINASE"/>
    <property type="match status" value="1"/>
</dbReference>
<dbReference type="RefSeq" id="WP_147168772.1">
    <property type="nucleotide sequence ID" value="NZ_VOOR01000043.1"/>
</dbReference>
<comment type="caution">
    <text evidence="4">The sequence shown here is derived from an EMBL/GenBank/DDBJ whole genome shotgun (WGS) entry which is preliminary data.</text>
</comment>
<keyword evidence="5" id="KW-1185">Reference proteome</keyword>
<dbReference type="PROSITE" id="PS00584">
    <property type="entry name" value="PFKB_KINASES_2"/>
    <property type="match status" value="1"/>
</dbReference>
<accession>A0A5C6RHK7</accession>
<evidence type="ECO:0000313" key="4">
    <source>
        <dbReference type="EMBL" id="TXB61876.1"/>
    </source>
</evidence>
<dbReference type="OrthoDB" id="9813569at2"/>
<dbReference type="InterPro" id="IPR029056">
    <property type="entry name" value="Ribokinase-like"/>
</dbReference>
<evidence type="ECO:0000256" key="2">
    <source>
        <dbReference type="ARBA" id="ARBA00022777"/>
    </source>
</evidence>
<organism evidence="4 5">
    <name type="scientific">Phaeodactylibacter luteus</name>
    <dbReference type="NCBI Taxonomy" id="1564516"/>
    <lineage>
        <taxon>Bacteria</taxon>
        <taxon>Pseudomonadati</taxon>
        <taxon>Bacteroidota</taxon>
        <taxon>Saprospiria</taxon>
        <taxon>Saprospirales</taxon>
        <taxon>Haliscomenobacteraceae</taxon>
        <taxon>Phaeodactylibacter</taxon>
    </lineage>
</organism>
<dbReference type="AlphaFoldDB" id="A0A5C6RHK7"/>
<reference evidence="4 5" key="1">
    <citation type="submission" date="2019-08" db="EMBL/GenBank/DDBJ databases">
        <title>Genome of Phaeodactylibacter luteus.</title>
        <authorList>
            <person name="Bowman J.P."/>
        </authorList>
    </citation>
    <scope>NUCLEOTIDE SEQUENCE [LARGE SCALE GENOMIC DNA]</scope>
    <source>
        <strain evidence="4 5">KCTC 42180</strain>
    </source>
</reference>
<evidence type="ECO:0000256" key="1">
    <source>
        <dbReference type="ARBA" id="ARBA00022679"/>
    </source>
</evidence>
<dbReference type="GO" id="GO:0005829">
    <property type="term" value="C:cytosol"/>
    <property type="evidence" value="ECO:0007669"/>
    <property type="project" value="TreeGrafter"/>
</dbReference>
<dbReference type="Gene3D" id="3.40.1190.20">
    <property type="match status" value="1"/>
</dbReference>
<evidence type="ECO:0000313" key="5">
    <source>
        <dbReference type="Proteomes" id="UP000321580"/>
    </source>
</evidence>
<dbReference type="SUPFAM" id="SSF53613">
    <property type="entry name" value="Ribokinase-like"/>
    <property type="match status" value="1"/>
</dbReference>
<dbReference type="InterPro" id="IPR011611">
    <property type="entry name" value="PfkB_dom"/>
</dbReference>
<dbReference type="InterPro" id="IPR002173">
    <property type="entry name" value="Carboh/pur_kinase_PfkB_CS"/>
</dbReference>
<keyword evidence="2 4" id="KW-0418">Kinase</keyword>
<proteinExistence type="predicted"/>
<dbReference type="Pfam" id="PF00294">
    <property type="entry name" value="PfkB"/>
    <property type="match status" value="1"/>
</dbReference>
<feature type="domain" description="Carbohydrate kinase PfkB" evidence="3">
    <location>
        <begin position="19"/>
        <end position="276"/>
    </location>
</feature>
<gene>
    <name evidence="4" type="ORF">FRY97_17025</name>
</gene>
<sequence length="308" mass="34047">MSLLAVGTVAFDDIETPFGRAEKVVGGAATYITLAASYFTDNLKIVSVIGDDFPEDELSYMKSRGIDLEGLQVKTGEKSFFWAGKYHDNLNERDTLDTQLNVLADFKPVLPASYKDTDFLMLGNLTPAVQKEVIGQLNKRPKFIALDTMNFWMDTAMDSLLDVLQHIDALIINDEEARQLSGEHSLVKAAEKIHALGPRHLVIKKGEHGALLFEGGKVFFAPALPLAEVYDPTGAGDTFAGGFMGYIARTGDLSFENMKRAVIYGSAMASFCVEKFSIERLKELSNKEINKRISQFVELVNFDADIEL</sequence>